<evidence type="ECO:0000256" key="2">
    <source>
        <dbReference type="ARBA" id="ARBA00022747"/>
    </source>
</evidence>
<dbReference type="CDD" id="cd17276">
    <property type="entry name" value="RMtype1_S_Sau1132ORF3780P-TRD1-CR1_like"/>
    <property type="match status" value="1"/>
</dbReference>
<comment type="caution">
    <text evidence="5">The sequence shown here is derived from an EMBL/GenBank/DDBJ whole genome shotgun (WGS) entry which is preliminary data.</text>
</comment>
<dbReference type="InterPro" id="IPR000055">
    <property type="entry name" value="Restrct_endonuc_typeI_TRD"/>
</dbReference>
<dbReference type="GO" id="GO:0003677">
    <property type="term" value="F:DNA binding"/>
    <property type="evidence" value="ECO:0007669"/>
    <property type="project" value="UniProtKB-KW"/>
</dbReference>
<dbReference type="PANTHER" id="PTHR30408">
    <property type="entry name" value="TYPE-1 RESTRICTION ENZYME ECOKI SPECIFICITY PROTEIN"/>
    <property type="match status" value="1"/>
</dbReference>
<dbReference type="SUPFAM" id="SSF116734">
    <property type="entry name" value="DNA methylase specificity domain"/>
    <property type="match status" value="2"/>
</dbReference>
<dbReference type="Proteomes" id="UP000321935">
    <property type="component" value="Unassembled WGS sequence"/>
</dbReference>
<evidence type="ECO:0000313" key="6">
    <source>
        <dbReference type="Proteomes" id="UP000321935"/>
    </source>
</evidence>
<keyword evidence="5" id="KW-0378">Hydrolase</keyword>
<dbReference type="InterPro" id="IPR052021">
    <property type="entry name" value="Type-I_RS_S_subunit"/>
</dbReference>
<evidence type="ECO:0000259" key="4">
    <source>
        <dbReference type="Pfam" id="PF01420"/>
    </source>
</evidence>
<dbReference type="PANTHER" id="PTHR30408:SF12">
    <property type="entry name" value="TYPE I RESTRICTION ENZYME MJAVIII SPECIFICITY SUBUNIT"/>
    <property type="match status" value="1"/>
</dbReference>
<name>A0A5C7AIL0_9BACT</name>
<dbReference type="Gene3D" id="1.10.287.1120">
    <property type="entry name" value="Bipartite methylase S protein"/>
    <property type="match status" value="1"/>
</dbReference>
<keyword evidence="3" id="KW-0238">DNA-binding</keyword>
<proteinExistence type="inferred from homology"/>
<evidence type="ECO:0000256" key="3">
    <source>
        <dbReference type="ARBA" id="ARBA00023125"/>
    </source>
</evidence>
<dbReference type="OrthoDB" id="667970at2"/>
<dbReference type="GO" id="GO:0004519">
    <property type="term" value="F:endonuclease activity"/>
    <property type="evidence" value="ECO:0007669"/>
    <property type="project" value="UniProtKB-KW"/>
</dbReference>
<dbReference type="EMBL" id="VORW01000015">
    <property type="protein sequence ID" value="TXE06415.1"/>
    <property type="molecule type" value="Genomic_DNA"/>
</dbReference>
<feature type="domain" description="Type I restriction modification DNA specificity" evidence="4">
    <location>
        <begin position="103"/>
        <end position="188"/>
    </location>
</feature>
<organism evidence="5 6">
    <name type="scientific">Algoriphagus aquimarinus</name>
    <dbReference type="NCBI Taxonomy" id="237018"/>
    <lineage>
        <taxon>Bacteria</taxon>
        <taxon>Pseudomonadati</taxon>
        <taxon>Bacteroidota</taxon>
        <taxon>Cytophagia</taxon>
        <taxon>Cytophagales</taxon>
        <taxon>Cyclobacteriaceae</taxon>
        <taxon>Algoriphagus</taxon>
    </lineage>
</organism>
<dbReference type="Pfam" id="PF01420">
    <property type="entry name" value="Methylase_S"/>
    <property type="match status" value="2"/>
</dbReference>
<protein>
    <submittedName>
        <fullName evidence="5">Restriction endonuclease subunit S</fullName>
    </submittedName>
</protein>
<evidence type="ECO:0000313" key="5">
    <source>
        <dbReference type="EMBL" id="TXE06415.1"/>
    </source>
</evidence>
<keyword evidence="5" id="KW-0540">Nuclease</keyword>
<sequence>MNKTTFQKHSAYKDSGVEWLGEIPEHWKLHSGLRFISENKSKNTGMVRNTVLSLSYGKIRVKQEEELTGLVPESFETYQLVNKGDLIFRPTDLQNDKVSLRSAYSDYNGIITNAYLNLKFRQIADSRFYHYFFRAIDNNKIIYGLGSGLRQNISYLDFRRFIFPFPPKEEQTAIAAFLDDKTTKIDKAIAQKEQLIALLKERKQIIIQNAVTKGLDPHVRLKESGVEWIGQIPEHWEVTQIRKIASTTSGSTPQSGNVSKYYNGHIPWVRTTDLNNGELFSTPVKITDAAIRDTACKLMPENTVCVAMYGGPGTIGKHSILRLSGTINQALCGILPSKRLNHDFLYFYVKFYRPHWMFVAKGSRVDPNISQDEVGKMFIPLLPVAEQISIVQHIKTQSTKIDQAISLQQIQIEKLKEYKATLIDSAVTGKIKVT</sequence>
<gene>
    <name evidence="5" type="ORF">ESV85_16680</name>
</gene>
<comment type="similarity">
    <text evidence="1">Belongs to the type-I restriction system S methylase family.</text>
</comment>
<feature type="domain" description="Type I restriction modification DNA specificity" evidence="4">
    <location>
        <begin position="233"/>
        <end position="399"/>
    </location>
</feature>
<keyword evidence="2" id="KW-0680">Restriction system</keyword>
<reference evidence="5 6" key="1">
    <citation type="submission" date="2019-08" db="EMBL/GenBank/DDBJ databases">
        <title>Genomes sequence of Algoriphagus aquimarinus ACAM450.</title>
        <authorList>
            <person name="Bowman J.P."/>
        </authorList>
    </citation>
    <scope>NUCLEOTIDE SEQUENCE [LARGE SCALE GENOMIC DNA]</scope>
    <source>
        <strain evidence="5 6">ACAM 450</strain>
    </source>
</reference>
<dbReference type="RefSeq" id="WP_146919592.1">
    <property type="nucleotide sequence ID" value="NZ_VORW01000015.1"/>
</dbReference>
<evidence type="ECO:0000256" key="1">
    <source>
        <dbReference type="ARBA" id="ARBA00010923"/>
    </source>
</evidence>
<dbReference type="Gene3D" id="3.90.220.20">
    <property type="entry name" value="DNA methylase specificity domains"/>
    <property type="match status" value="2"/>
</dbReference>
<accession>A0A5C7AIL0</accession>
<dbReference type="InterPro" id="IPR044946">
    <property type="entry name" value="Restrct_endonuc_typeI_TRD_sf"/>
</dbReference>
<keyword evidence="5" id="KW-0255">Endonuclease</keyword>
<dbReference type="GO" id="GO:0009307">
    <property type="term" value="P:DNA restriction-modification system"/>
    <property type="evidence" value="ECO:0007669"/>
    <property type="project" value="UniProtKB-KW"/>
</dbReference>
<dbReference type="AlphaFoldDB" id="A0A5C7AIL0"/>